<comment type="caution">
    <text evidence="1">The sequence shown here is derived from an EMBL/GenBank/DDBJ whole genome shotgun (WGS) entry which is preliminary data.</text>
</comment>
<reference evidence="1" key="1">
    <citation type="submission" date="2016-04" db="EMBL/GenBank/DDBJ databases">
        <authorList>
            <person name="Nguyen H.D."/>
            <person name="Samba Siva P."/>
            <person name="Cullis J."/>
            <person name="Levesque C.A."/>
            <person name="Hambleton S."/>
        </authorList>
    </citation>
    <scope>NUCLEOTIDE SEQUENCE</scope>
    <source>
        <strain evidence="1">DAOMC 236416</strain>
    </source>
</reference>
<reference evidence="1" key="2">
    <citation type="journal article" date="2019" name="IMA Fungus">
        <title>Genome sequencing and comparison of five Tilletia species to identify candidate genes for the detection of regulated species infecting wheat.</title>
        <authorList>
            <person name="Nguyen H.D.T."/>
            <person name="Sultana T."/>
            <person name="Kesanakurti P."/>
            <person name="Hambleton S."/>
        </authorList>
    </citation>
    <scope>NUCLEOTIDE SEQUENCE</scope>
    <source>
        <strain evidence="1">DAOMC 236416</strain>
    </source>
</reference>
<accession>A0A177TBR0</accession>
<dbReference type="AlphaFoldDB" id="A0A177TBR0"/>
<dbReference type="EMBL" id="LWDF02001011">
    <property type="protein sequence ID" value="KAE8240692.1"/>
    <property type="molecule type" value="Genomic_DNA"/>
</dbReference>
<protein>
    <submittedName>
        <fullName evidence="1">Uncharacterized protein</fullName>
    </submittedName>
</protein>
<dbReference type="Proteomes" id="UP000077521">
    <property type="component" value="Unassembled WGS sequence"/>
</dbReference>
<evidence type="ECO:0000313" key="1">
    <source>
        <dbReference type="EMBL" id="KAE8240692.1"/>
    </source>
</evidence>
<evidence type="ECO:0000313" key="2">
    <source>
        <dbReference type="Proteomes" id="UP000077521"/>
    </source>
</evidence>
<organism evidence="1 2">
    <name type="scientific">Tilletia indica</name>
    <dbReference type="NCBI Taxonomy" id="43049"/>
    <lineage>
        <taxon>Eukaryota</taxon>
        <taxon>Fungi</taxon>
        <taxon>Dikarya</taxon>
        <taxon>Basidiomycota</taxon>
        <taxon>Ustilaginomycotina</taxon>
        <taxon>Exobasidiomycetes</taxon>
        <taxon>Tilletiales</taxon>
        <taxon>Tilletiaceae</taxon>
        <taxon>Tilletia</taxon>
    </lineage>
</organism>
<name>A0A177TBR0_9BASI</name>
<sequence>MLSVPYVWRSILCLALVLLVGLQATGAELEPRASTTSKTARTTVTCSTVYGTKSRRSVSTTVKTRTVTSLGRDVTRTSTPTVTVTPAPVTRISTLVRTSTSTSTVPARTNTATFLRTAEITIRSIDWVVIESTVTSTRTILDYTATYIPTPSAFMPILQPRLLKRSQKEAEEQDSVLAKRNLIGGGSFEDLHHGRRAPRHYPRSVECLKKLVYYTHNTVSATARTPFTVTVPASTLFSTATSTAIRTIFSTPAPVTTTTTDWTTIWSTKVEQSTDYQTQTYVTNTIIPMPGGPTRHRACGTPLNYLDTHPGSNGDKPVQVYNRGWNGPLLSTRVTAQTMIDCCEYCHSNDGCMASAFQRNGADADIQALGGRCIILLDTQARTCSADMTTPIQAGFYSSASNISVTDMSLILSNGQCGRISYGGPEASKPKE</sequence>
<keyword evidence="2" id="KW-1185">Reference proteome</keyword>
<proteinExistence type="predicted"/>
<gene>
    <name evidence="1" type="ORF">A4X13_0g7647</name>
</gene>